<dbReference type="Pfam" id="PF08352">
    <property type="entry name" value="oligo_HPY"/>
    <property type="match status" value="1"/>
</dbReference>
<evidence type="ECO:0000256" key="2">
    <source>
        <dbReference type="ARBA" id="ARBA00005417"/>
    </source>
</evidence>
<organism evidence="9 10">
    <name type="scientific">Micromonospora haikouensis</name>
    <dbReference type="NCBI Taxonomy" id="686309"/>
    <lineage>
        <taxon>Bacteria</taxon>
        <taxon>Bacillati</taxon>
        <taxon>Actinomycetota</taxon>
        <taxon>Actinomycetes</taxon>
        <taxon>Micromonosporales</taxon>
        <taxon>Micromonosporaceae</taxon>
        <taxon>Micromonospora</taxon>
    </lineage>
</organism>
<dbReference type="InterPro" id="IPR013563">
    <property type="entry name" value="Oligopep_ABC_C"/>
</dbReference>
<dbReference type="InterPro" id="IPR003593">
    <property type="entry name" value="AAA+_ATPase"/>
</dbReference>
<keyword evidence="4" id="KW-1003">Cell membrane</keyword>
<dbReference type="InterPro" id="IPR027417">
    <property type="entry name" value="P-loop_NTPase"/>
</dbReference>
<dbReference type="OrthoDB" id="3327300at2"/>
<dbReference type="InterPro" id="IPR003439">
    <property type="entry name" value="ABC_transporter-like_ATP-bd"/>
</dbReference>
<dbReference type="GO" id="GO:0005886">
    <property type="term" value="C:plasma membrane"/>
    <property type="evidence" value="ECO:0007669"/>
    <property type="project" value="UniProtKB-SubCell"/>
</dbReference>
<sequence>MTGDALLSIRDLVVEFPTPAGPVRAVDQVSLDLGFGERLGIVGESGSGKSVLARTAMGLTRTRVARVTGQVRLAGHAVLDLSERRRRALWGREVAMVFQDPLSALHPITPIGEQIAEAVRRDPRVTRRQAATRAVELLETVGIPLAAQRARSRAHELSGGMRQRVAIAMAVAGRPKLIFADEPTTALDVTVQARILDLFDALCREFGIGLVMVSHDLGVVGRHTDRVAVMYAGRIAERGPVADVFARPGMRYTSALMAAIPRADVARQVLPRPIPGLPPNLLDPPPGCRFAPRCGFASDRCRTAQPPMTARAAGAGHEFACWHPGEPAVGAAVAPRQDREVAE</sequence>
<dbReference type="PANTHER" id="PTHR43297">
    <property type="entry name" value="OLIGOPEPTIDE TRANSPORT ATP-BINDING PROTEIN APPD"/>
    <property type="match status" value="1"/>
</dbReference>
<dbReference type="FunFam" id="3.40.50.300:FF:000016">
    <property type="entry name" value="Oligopeptide ABC transporter ATP-binding component"/>
    <property type="match status" value="1"/>
</dbReference>
<dbReference type="PATRIC" id="fig|47853.6.peg.5785"/>
<dbReference type="Proteomes" id="UP000032254">
    <property type="component" value="Unassembled WGS sequence"/>
</dbReference>
<dbReference type="EMBL" id="JXSX01000003">
    <property type="protein sequence ID" value="KIR61405.1"/>
    <property type="molecule type" value="Genomic_DNA"/>
</dbReference>
<keyword evidence="6" id="KW-0067">ATP-binding</keyword>
<dbReference type="Gene3D" id="3.40.50.300">
    <property type="entry name" value="P-loop containing nucleotide triphosphate hydrolases"/>
    <property type="match status" value="1"/>
</dbReference>
<dbReference type="PANTHER" id="PTHR43297:SF2">
    <property type="entry name" value="DIPEPTIDE TRANSPORT ATP-BINDING PROTEIN DPPD"/>
    <property type="match status" value="1"/>
</dbReference>
<dbReference type="InterPro" id="IPR050388">
    <property type="entry name" value="ABC_Ni/Peptide_Import"/>
</dbReference>
<dbReference type="InterPro" id="IPR017871">
    <property type="entry name" value="ABC_transporter-like_CS"/>
</dbReference>
<evidence type="ECO:0000256" key="7">
    <source>
        <dbReference type="ARBA" id="ARBA00023136"/>
    </source>
</evidence>
<keyword evidence="7" id="KW-0472">Membrane</keyword>
<dbReference type="SUPFAM" id="SSF52540">
    <property type="entry name" value="P-loop containing nucleoside triphosphate hydrolases"/>
    <property type="match status" value="1"/>
</dbReference>
<name>A0A0D0WVG7_9ACTN</name>
<dbReference type="GO" id="GO:0015833">
    <property type="term" value="P:peptide transport"/>
    <property type="evidence" value="ECO:0007669"/>
    <property type="project" value="InterPro"/>
</dbReference>
<evidence type="ECO:0000256" key="5">
    <source>
        <dbReference type="ARBA" id="ARBA00022741"/>
    </source>
</evidence>
<gene>
    <name evidence="9" type="ORF">TK50_27585</name>
</gene>
<dbReference type="SMART" id="SM00382">
    <property type="entry name" value="AAA"/>
    <property type="match status" value="1"/>
</dbReference>
<evidence type="ECO:0000256" key="6">
    <source>
        <dbReference type="ARBA" id="ARBA00022840"/>
    </source>
</evidence>
<evidence type="ECO:0000313" key="9">
    <source>
        <dbReference type="EMBL" id="KIR61405.1"/>
    </source>
</evidence>
<dbReference type="NCBIfam" id="TIGR01727">
    <property type="entry name" value="oligo_HPY"/>
    <property type="match status" value="1"/>
</dbReference>
<evidence type="ECO:0000256" key="3">
    <source>
        <dbReference type="ARBA" id="ARBA00022448"/>
    </source>
</evidence>
<keyword evidence="5" id="KW-0547">Nucleotide-binding</keyword>
<dbReference type="GO" id="GO:0016887">
    <property type="term" value="F:ATP hydrolysis activity"/>
    <property type="evidence" value="ECO:0007669"/>
    <property type="project" value="InterPro"/>
</dbReference>
<evidence type="ECO:0000256" key="1">
    <source>
        <dbReference type="ARBA" id="ARBA00004202"/>
    </source>
</evidence>
<dbReference type="AlphaFoldDB" id="A0A0D0WVG7"/>
<evidence type="ECO:0000256" key="4">
    <source>
        <dbReference type="ARBA" id="ARBA00022475"/>
    </source>
</evidence>
<comment type="similarity">
    <text evidence="2">Belongs to the ABC transporter superfamily.</text>
</comment>
<dbReference type="GeneID" id="301307777"/>
<dbReference type="RefSeq" id="WP_043968327.1">
    <property type="nucleotide sequence ID" value="NZ_JBEZEN010000037.1"/>
</dbReference>
<dbReference type="PROSITE" id="PS00211">
    <property type="entry name" value="ABC_TRANSPORTER_1"/>
    <property type="match status" value="1"/>
</dbReference>
<reference evidence="9 10" key="1">
    <citation type="submission" date="2015-01" db="EMBL/GenBank/DDBJ databases">
        <title>Sequencing and annotation of Micromonospora carbonacea strain JXNU-1 genome.</title>
        <authorList>
            <person name="Long Z."/>
            <person name="Huang Y."/>
            <person name="Jiang Y."/>
        </authorList>
    </citation>
    <scope>NUCLEOTIDE SEQUENCE [LARGE SCALE GENOMIC DNA]</scope>
    <source>
        <strain evidence="9 10">JXNU-1</strain>
    </source>
</reference>
<dbReference type="Pfam" id="PF00005">
    <property type="entry name" value="ABC_tran"/>
    <property type="match status" value="1"/>
</dbReference>
<evidence type="ECO:0000313" key="10">
    <source>
        <dbReference type="Proteomes" id="UP000032254"/>
    </source>
</evidence>
<dbReference type="CDD" id="cd03257">
    <property type="entry name" value="ABC_NikE_OppD_transporters"/>
    <property type="match status" value="1"/>
</dbReference>
<keyword evidence="10" id="KW-1185">Reference proteome</keyword>
<comment type="subcellular location">
    <subcellularLocation>
        <location evidence="1">Cell membrane</location>
        <topology evidence="1">Peripheral membrane protein</topology>
    </subcellularLocation>
</comment>
<dbReference type="PROSITE" id="PS50893">
    <property type="entry name" value="ABC_TRANSPORTER_2"/>
    <property type="match status" value="1"/>
</dbReference>
<dbReference type="GO" id="GO:0005524">
    <property type="term" value="F:ATP binding"/>
    <property type="evidence" value="ECO:0007669"/>
    <property type="project" value="UniProtKB-KW"/>
</dbReference>
<comment type="caution">
    <text evidence="9">The sequence shown here is derived from an EMBL/GenBank/DDBJ whole genome shotgun (WGS) entry which is preliminary data.</text>
</comment>
<evidence type="ECO:0000259" key="8">
    <source>
        <dbReference type="PROSITE" id="PS50893"/>
    </source>
</evidence>
<proteinExistence type="inferred from homology"/>
<protein>
    <recommendedName>
        <fullName evidence="8">ABC transporter domain-containing protein</fullName>
    </recommendedName>
</protein>
<accession>A0A0D0WVG7</accession>
<keyword evidence="3" id="KW-0813">Transport</keyword>
<feature type="domain" description="ABC transporter" evidence="8">
    <location>
        <begin position="7"/>
        <end position="257"/>
    </location>
</feature>